<dbReference type="Gene3D" id="3.90.550.10">
    <property type="entry name" value="Spore Coat Polysaccharide Biosynthesis Protein SpsA, Chain A"/>
    <property type="match status" value="1"/>
</dbReference>
<gene>
    <name evidence="7" type="ORF">A6J80_07615</name>
</gene>
<dbReference type="GO" id="GO:0005886">
    <property type="term" value="C:plasma membrane"/>
    <property type="evidence" value="ECO:0007669"/>
    <property type="project" value="UniProtKB-SubCell"/>
</dbReference>
<feature type="domain" description="Glycosyltransferase 2-like" evidence="6">
    <location>
        <begin position="5"/>
        <end position="151"/>
    </location>
</feature>
<dbReference type="eggNOG" id="COG1215">
    <property type="taxonomic scope" value="Bacteria"/>
</dbReference>
<keyword evidence="2" id="KW-1003">Cell membrane</keyword>
<dbReference type="InterPro" id="IPR029044">
    <property type="entry name" value="Nucleotide-diphossugar_trans"/>
</dbReference>
<name>A0A1V0GR01_9RHOB</name>
<reference evidence="7" key="1">
    <citation type="submission" date="2017-12" db="EMBL/GenBank/DDBJ databases">
        <title>FDA dAtabase for Regulatory Grade micrObial Sequences (FDA-ARGOS): Supporting development and validation of Infectious Disease Dx tests.</title>
        <authorList>
            <person name="Campos J."/>
            <person name="Goldberg B."/>
            <person name="Tallon L."/>
            <person name="Sadzewicz L."/>
            <person name="Sengamalay N."/>
            <person name="Ott S."/>
            <person name="Godinez A."/>
            <person name="Nagaraj S."/>
            <person name="Vyas G."/>
            <person name="Aluvathingal J."/>
            <person name="Nadendla S."/>
            <person name="Geyer C."/>
            <person name="Nandy P."/>
            <person name="Hobson J."/>
            <person name="Sichtig H."/>
        </authorList>
    </citation>
    <scope>NUCLEOTIDE SEQUENCE</scope>
    <source>
        <strain evidence="7">FDAARGOS_252</strain>
    </source>
</reference>
<evidence type="ECO:0000256" key="1">
    <source>
        <dbReference type="ARBA" id="ARBA00004236"/>
    </source>
</evidence>
<protein>
    <submittedName>
        <fullName evidence="7">Glycosyl transferase</fullName>
    </submittedName>
</protein>
<evidence type="ECO:0000259" key="6">
    <source>
        <dbReference type="Pfam" id="PF00535"/>
    </source>
</evidence>
<evidence type="ECO:0000313" key="8">
    <source>
        <dbReference type="Proteomes" id="UP000191257"/>
    </source>
</evidence>
<evidence type="ECO:0000256" key="4">
    <source>
        <dbReference type="ARBA" id="ARBA00022679"/>
    </source>
</evidence>
<proteinExistence type="predicted"/>
<dbReference type="RefSeq" id="WP_080621039.1">
    <property type="nucleotide sequence ID" value="NZ_CAWMZI010000001.1"/>
</dbReference>
<keyword evidence="3" id="KW-0328">Glycosyltransferase</keyword>
<keyword evidence="8" id="KW-1185">Reference proteome</keyword>
<dbReference type="InterPro" id="IPR001173">
    <property type="entry name" value="Glyco_trans_2-like"/>
</dbReference>
<dbReference type="GO" id="GO:0016757">
    <property type="term" value="F:glycosyltransferase activity"/>
    <property type="evidence" value="ECO:0007669"/>
    <property type="project" value="UniProtKB-KW"/>
</dbReference>
<comment type="subcellular location">
    <subcellularLocation>
        <location evidence="1">Cell membrane</location>
    </subcellularLocation>
</comment>
<dbReference type="PANTHER" id="PTHR43646">
    <property type="entry name" value="GLYCOSYLTRANSFERASE"/>
    <property type="match status" value="1"/>
</dbReference>
<dbReference type="EMBL" id="CP020442">
    <property type="protein sequence ID" value="ARC36261.1"/>
    <property type="molecule type" value="Genomic_DNA"/>
</dbReference>
<dbReference type="AlphaFoldDB" id="A0A1V0GR01"/>
<evidence type="ECO:0000256" key="2">
    <source>
        <dbReference type="ARBA" id="ARBA00022475"/>
    </source>
</evidence>
<organism evidence="7 8">
    <name type="scientific">Paracoccus yeei</name>
    <dbReference type="NCBI Taxonomy" id="147645"/>
    <lineage>
        <taxon>Bacteria</taxon>
        <taxon>Pseudomonadati</taxon>
        <taxon>Pseudomonadota</taxon>
        <taxon>Alphaproteobacteria</taxon>
        <taxon>Rhodobacterales</taxon>
        <taxon>Paracoccaceae</taxon>
        <taxon>Paracoccus</taxon>
    </lineage>
</organism>
<dbReference type="PANTHER" id="PTHR43646:SF2">
    <property type="entry name" value="GLYCOSYLTRANSFERASE 2-LIKE DOMAIN-CONTAINING PROTEIN"/>
    <property type="match status" value="1"/>
</dbReference>
<sequence length="275" mass="30431">MTPCTIIIPAHDESAYIDGCLDNLLAQDYAGPVEVIVVANGCQDDTADRARARTDDFARRGWSLRVEELAQGGKIGALNHGDACAGPGIRCYLDADLRMAPRLLSRMIEVLDVPEPRYAGGRLVVAPAKSWVSRRYGRFWQTLPFVARTVTGAGQYGVNAAGRARWGAFPQIISDDTYARLQFDESERILIDEPFYWTIVEGFGTLVRVRRRQDNGVTELGRLYPELLSRQGHVRPGKVELLRLAAADPLGFATYAAVALAVRLGRNDQDWARGR</sequence>
<evidence type="ECO:0000313" key="7">
    <source>
        <dbReference type="EMBL" id="ARC36261.1"/>
    </source>
</evidence>
<keyword evidence="5" id="KW-0472">Membrane</keyword>
<accession>A0A1V0GR01</accession>
<evidence type="ECO:0000256" key="3">
    <source>
        <dbReference type="ARBA" id="ARBA00022676"/>
    </source>
</evidence>
<dbReference type="KEGG" id="pye:A6J80_07615"/>
<dbReference type="SUPFAM" id="SSF53448">
    <property type="entry name" value="Nucleotide-diphospho-sugar transferases"/>
    <property type="match status" value="1"/>
</dbReference>
<dbReference type="Pfam" id="PF00535">
    <property type="entry name" value="Glycos_transf_2"/>
    <property type="match status" value="1"/>
</dbReference>
<keyword evidence="4 7" id="KW-0808">Transferase</keyword>
<evidence type="ECO:0000256" key="5">
    <source>
        <dbReference type="ARBA" id="ARBA00023136"/>
    </source>
</evidence>
<dbReference type="STRING" id="147645.A6J80_07615"/>
<dbReference type="Proteomes" id="UP000191257">
    <property type="component" value="Chromosome"/>
</dbReference>